<dbReference type="SUPFAM" id="SSF49899">
    <property type="entry name" value="Concanavalin A-like lectins/glucanases"/>
    <property type="match status" value="1"/>
</dbReference>
<feature type="signal peptide" evidence="5">
    <location>
        <begin position="1"/>
        <end position="20"/>
    </location>
</feature>
<keyword evidence="3" id="KW-0326">Glycosidase</keyword>
<evidence type="ECO:0000259" key="6">
    <source>
        <dbReference type="PROSITE" id="PS51762"/>
    </source>
</evidence>
<evidence type="ECO:0000313" key="7">
    <source>
        <dbReference type="EMBL" id="KZT67660.1"/>
    </source>
</evidence>
<comment type="similarity">
    <text evidence="1">Belongs to the glycosyl hydrolase 16 family.</text>
</comment>
<dbReference type="Proteomes" id="UP000076727">
    <property type="component" value="Unassembled WGS sequence"/>
</dbReference>
<dbReference type="STRING" id="1314783.A0A165P1Y4"/>
<gene>
    <name evidence="7" type="ORF">DAEQUDRAFT_693860</name>
</gene>
<evidence type="ECO:0000256" key="1">
    <source>
        <dbReference type="ARBA" id="ARBA00006865"/>
    </source>
</evidence>
<feature type="region of interest" description="Disordered" evidence="4">
    <location>
        <begin position="82"/>
        <end position="119"/>
    </location>
</feature>
<feature type="domain" description="GH16" evidence="6">
    <location>
        <begin position="104"/>
        <end position="385"/>
    </location>
</feature>
<dbReference type="PROSITE" id="PS51762">
    <property type="entry name" value="GH16_2"/>
    <property type="match status" value="1"/>
</dbReference>
<evidence type="ECO:0000256" key="2">
    <source>
        <dbReference type="ARBA" id="ARBA00022801"/>
    </source>
</evidence>
<accession>A0A165P1Y4</accession>
<keyword evidence="8" id="KW-1185">Reference proteome</keyword>
<dbReference type="GO" id="GO:0004553">
    <property type="term" value="F:hydrolase activity, hydrolyzing O-glycosyl compounds"/>
    <property type="evidence" value="ECO:0007669"/>
    <property type="project" value="InterPro"/>
</dbReference>
<dbReference type="PANTHER" id="PTHR10963:SF24">
    <property type="entry name" value="GLYCOSIDASE C21B10.07-RELATED"/>
    <property type="match status" value="1"/>
</dbReference>
<evidence type="ECO:0000256" key="4">
    <source>
        <dbReference type="SAM" id="MobiDB-lite"/>
    </source>
</evidence>
<name>A0A165P1Y4_9APHY</name>
<dbReference type="CDD" id="cd02181">
    <property type="entry name" value="GH16_fungal_Lam16A_glucanase"/>
    <property type="match status" value="1"/>
</dbReference>
<protein>
    <submittedName>
        <fullName evidence="7">Glycoside hydrolase family 16 protein</fullName>
    </submittedName>
</protein>
<keyword evidence="2 7" id="KW-0378">Hydrolase</keyword>
<proteinExistence type="inferred from homology"/>
<feature type="chain" id="PRO_5007863604" evidence="5">
    <location>
        <begin position="21"/>
        <end position="428"/>
    </location>
</feature>
<dbReference type="Pfam" id="PF26113">
    <property type="entry name" value="GH16_XgeA"/>
    <property type="match status" value="1"/>
</dbReference>
<evidence type="ECO:0000313" key="8">
    <source>
        <dbReference type="Proteomes" id="UP000076727"/>
    </source>
</evidence>
<evidence type="ECO:0000256" key="3">
    <source>
        <dbReference type="ARBA" id="ARBA00023295"/>
    </source>
</evidence>
<organism evidence="7 8">
    <name type="scientific">Daedalea quercina L-15889</name>
    <dbReference type="NCBI Taxonomy" id="1314783"/>
    <lineage>
        <taxon>Eukaryota</taxon>
        <taxon>Fungi</taxon>
        <taxon>Dikarya</taxon>
        <taxon>Basidiomycota</taxon>
        <taxon>Agaricomycotina</taxon>
        <taxon>Agaricomycetes</taxon>
        <taxon>Polyporales</taxon>
        <taxon>Fomitopsis</taxon>
    </lineage>
</organism>
<dbReference type="InterPro" id="IPR050546">
    <property type="entry name" value="Glycosyl_Hydrlase_16"/>
</dbReference>
<dbReference type="AlphaFoldDB" id="A0A165P1Y4"/>
<dbReference type="OrthoDB" id="192832at2759"/>
<dbReference type="GO" id="GO:0009251">
    <property type="term" value="P:glucan catabolic process"/>
    <property type="evidence" value="ECO:0007669"/>
    <property type="project" value="TreeGrafter"/>
</dbReference>
<dbReference type="InterPro" id="IPR013320">
    <property type="entry name" value="ConA-like_dom_sf"/>
</dbReference>
<dbReference type="FunFam" id="2.60.120.200:FF:000114">
    <property type="entry name" value="Probable endo-1,3(4)-beta-glucanase NFIA_089530"/>
    <property type="match status" value="1"/>
</dbReference>
<reference evidence="7 8" key="1">
    <citation type="journal article" date="2016" name="Mol. Biol. Evol.">
        <title>Comparative Genomics of Early-Diverging Mushroom-Forming Fungi Provides Insights into the Origins of Lignocellulose Decay Capabilities.</title>
        <authorList>
            <person name="Nagy L.G."/>
            <person name="Riley R."/>
            <person name="Tritt A."/>
            <person name="Adam C."/>
            <person name="Daum C."/>
            <person name="Floudas D."/>
            <person name="Sun H."/>
            <person name="Yadav J.S."/>
            <person name="Pangilinan J."/>
            <person name="Larsson K.H."/>
            <person name="Matsuura K."/>
            <person name="Barry K."/>
            <person name="Labutti K."/>
            <person name="Kuo R."/>
            <person name="Ohm R.A."/>
            <person name="Bhattacharya S.S."/>
            <person name="Shirouzu T."/>
            <person name="Yoshinaga Y."/>
            <person name="Martin F.M."/>
            <person name="Grigoriev I.V."/>
            <person name="Hibbett D.S."/>
        </authorList>
    </citation>
    <scope>NUCLEOTIDE SEQUENCE [LARGE SCALE GENOMIC DNA]</scope>
    <source>
        <strain evidence="7 8">L-15889</strain>
    </source>
</reference>
<dbReference type="PANTHER" id="PTHR10963">
    <property type="entry name" value="GLYCOSYL HYDROLASE-RELATED"/>
    <property type="match status" value="1"/>
</dbReference>
<sequence length="428" mass="44144">MIIRIPLLLYLLANVVPSDANVFARGSESVARAASRAHHRGTALLRDLQLAYSGMLIGRSDTDSASQQPYCVNVGSNGSSLTGHGNGGGGGNASAVAGSGTVQPSSTSSASPAASSTITSSSPWKLKQTYEGSSFFAGWSFFTAADPTGGTVDYVDGSSAQSANLTGINSAGNAYMKVDTTPVVSGTRQSVRITTDFTYTQALVVLDAVHMPTGCGTWPAFWSNGPNWPAGGEIDIVEGVNTYTNDQVTLHTNTGCTLPSTDASTLGIAGTLVSSQDCSVAGTGDTGCGVRSTSTTSFGPGFNSMGGGVYAMKWDDTGITVHFFPRASIPSDITSGAPDPSAWDTPIANFPSSSCNTTEFFYDHSAIFDTTLCGAWAGDGWNSSGVPGQETSCASTTNTATCAEYVLNNGAAFDEAYWEVKSVKIYQT</sequence>
<dbReference type="Gene3D" id="2.60.120.200">
    <property type="match status" value="1"/>
</dbReference>
<dbReference type="EMBL" id="KV429074">
    <property type="protein sequence ID" value="KZT67660.1"/>
    <property type="molecule type" value="Genomic_DNA"/>
</dbReference>
<keyword evidence="5" id="KW-0732">Signal</keyword>
<evidence type="ECO:0000256" key="5">
    <source>
        <dbReference type="SAM" id="SignalP"/>
    </source>
</evidence>
<dbReference type="InterPro" id="IPR000757">
    <property type="entry name" value="Beta-glucanase-like"/>
</dbReference>
<feature type="compositionally biased region" description="Low complexity" evidence="4">
    <location>
        <begin position="93"/>
        <end position="119"/>
    </location>
</feature>